<dbReference type="GO" id="GO:0005886">
    <property type="term" value="C:plasma membrane"/>
    <property type="evidence" value="ECO:0007669"/>
    <property type="project" value="InterPro"/>
</dbReference>
<dbReference type="InterPro" id="IPR012496">
    <property type="entry name" value="TMC_dom"/>
</dbReference>
<keyword evidence="3 6" id="KW-0812">Transmembrane</keyword>
<comment type="similarity">
    <text evidence="2">Belongs to the TMC family.</text>
</comment>
<comment type="subcellular location">
    <subcellularLocation>
        <location evidence="1">Membrane</location>
        <topology evidence="1">Multi-pass membrane protein</topology>
    </subcellularLocation>
</comment>
<dbReference type="InterPro" id="IPR038900">
    <property type="entry name" value="TMC"/>
</dbReference>
<dbReference type="EnsemblMetazoa" id="ACUA025022-RA">
    <property type="protein sequence ID" value="ACUA025022-PA"/>
    <property type="gene ID" value="ACUA025022"/>
</dbReference>
<feature type="domain" description="TMC" evidence="7">
    <location>
        <begin position="528"/>
        <end position="647"/>
    </location>
</feature>
<reference evidence="9" key="1">
    <citation type="submission" date="2013-09" db="EMBL/GenBank/DDBJ databases">
        <title>The Genome Sequence of Anopheles culicifacies species A.</title>
        <authorList>
            <consortium name="The Broad Institute Genomics Platform"/>
            <person name="Neafsey D.E."/>
            <person name="Besansky N."/>
            <person name="Howell P."/>
            <person name="Walton C."/>
            <person name="Young S.K."/>
            <person name="Zeng Q."/>
            <person name="Gargeya S."/>
            <person name="Fitzgerald M."/>
            <person name="Haas B."/>
            <person name="Abouelleil A."/>
            <person name="Allen A.W."/>
            <person name="Alvarado L."/>
            <person name="Arachchi H.M."/>
            <person name="Berlin A.M."/>
            <person name="Chapman S.B."/>
            <person name="Gainer-Dewar J."/>
            <person name="Goldberg J."/>
            <person name="Griggs A."/>
            <person name="Gujja S."/>
            <person name="Hansen M."/>
            <person name="Howarth C."/>
            <person name="Imamovic A."/>
            <person name="Ireland A."/>
            <person name="Larimer J."/>
            <person name="McCowan C."/>
            <person name="Murphy C."/>
            <person name="Pearson M."/>
            <person name="Poon T.W."/>
            <person name="Priest M."/>
            <person name="Roberts A."/>
            <person name="Saif S."/>
            <person name="Shea T."/>
            <person name="Sisk P."/>
            <person name="Sykes S."/>
            <person name="Wortman J."/>
            <person name="Nusbaum C."/>
            <person name="Birren B."/>
        </authorList>
    </citation>
    <scope>NUCLEOTIDE SEQUENCE [LARGE SCALE GENOMIC DNA]</scope>
    <source>
        <strain evidence="9">A-37</strain>
    </source>
</reference>
<feature type="transmembrane region" description="Helical" evidence="6">
    <location>
        <begin position="652"/>
        <end position="673"/>
    </location>
</feature>
<dbReference type="GO" id="GO:0008381">
    <property type="term" value="F:mechanosensitive monoatomic ion channel activity"/>
    <property type="evidence" value="ECO:0007669"/>
    <property type="project" value="TreeGrafter"/>
</dbReference>
<protein>
    <recommendedName>
        <fullName evidence="7">TMC domain-containing protein</fullName>
    </recommendedName>
</protein>
<evidence type="ECO:0000313" key="9">
    <source>
        <dbReference type="Proteomes" id="UP000075883"/>
    </source>
</evidence>
<feature type="transmembrane region" description="Helical" evidence="6">
    <location>
        <begin position="710"/>
        <end position="734"/>
    </location>
</feature>
<dbReference type="PANTHER" id="PTHR23302:SF43">
    <property type="entry name" value="TMC DOMAIN-CONTAINING PROTEIN"/>
    <property type="match status" value="1"/>
</dbReference>
<proteinExistence type="inferred from homology"/>
<evidence type="ECO:0000256" key="4">
    <source>
        <dbReference type="ARBA" id="ARBA00022989"/>
    </source>
</evidence>
<evidence type="ECO:0000256" key="1">
    <source>
        <dbReference type="ARBA" id="ARBA00004141"/>
    </source>
</evidence>
<dbReference type="PANTHER" id="PTHR23302">
    <property type="entry name" value="TRANSMEMBRANE CHANNEL-RELATED"/>
    <property type="match status" value="1"/>
</dbReference>
<dbReference type="AlphaFoldDB" id="A0A182MS89"/>
<evidence type="ECO:0000256" key="2">
    <source>
        <dbReference type="ARBA" id="ARBA00006510"/>
    </source>
</evidence>
<organism evidence="8 9">
    <name type="scientific">Anopheles culicifacies</name>
    <dbReference type="NCBI Taxonomy" id="139723"/>
    <lineage>
        <taxon>Eukaryota</taxon>
        <taxon>Metazoa</taxon>
        <taxon>Ecdysozoa</taxon>
        <taxon>Arthropoda</taxon>
        <taxon>Hexapoda</taxon>
        <taxon>Insecta</taxon>
        <taxon>Pterygota</taxon>
        <taxon>Neoptera</taxon>
        <taxon>Endopterygota</taxon>
        <taxon>Diptera</taxon>
        <taxon>Nematocera</taxon>
        <taxon>Culicoidea</taxon>
        <taxon>Culicidae</taxon>
        <taxon>Anophelinae</taxon>
        <taxon>Anopheles</taxon>
        <taxon>culicifacies species complex</taxon>
    </lineage>
</organism>
<keyword evidence="5 6" id="KW-0472">Membrane</keyword>
<evidence type="ECO:0000256" key="6">
    <source>
        <dbReference type="SAM" id="Phobius"/>
    </source>
</evidence>
<evidence type="ECO:0000256" key="5">
    <source>
        <dbReference type="ARBA" id="ARBA00023136"/>
    </source>
</evidence>
<name>A0A182MS89_9DIPT</name>
<accession>A0A182MS89</accession>
<feature type="transmembrane region" description="Helical" evidence="6">
    <location>
        <begin position="427"/>
        <end position="448"/>
    </location>
</feature>
<evidence type="ECO:0000313" key="8">
    <source>
        <dbReference type="EnsemblMetazoa" id="ACUA025022-PA"/>
    </source>
</evidence>
<keyword evidence="4 6" id="KW-1133">Transmembrane helix</keyword>
<sequence length="871" mass="98256">MARHRAVLNDATFHVEVNEAGSRRFQQGSNGADGAFKTPPDEDKIEVLQEDTAEEQLSNEEGLFTPTGNPLASQEDQFQGVNVSFSQSFRRWSSNFGRSVKNNKRTVYNKTIRLMPSRIQKTLSIDGDLITTSASDVDHITMELGQREQLMEDNPIAEQLRIETIKSIAHKISTKRQIREQLSQTVNRRATRSKSIGLLRRYRYSGKLYATRAAKLLRSFVTNFELFYGSMKQIEGHFGSRISAYFKFLRRLLVLNLVLLLFIGSFVIFPQLLAGRDPVGSEQDITERQEFHLRDLFTGEGYLSESVMYYGSYSNRSFTLVPGTAEYSLPHAYFLTITVLSLVTFVVVSISMGRSYRISFIESSATVQNILTHKIVCSWDYGIANEKAARLKHTTILNELRDYLAQRNRDPFVPGRWHRLRREALRLVVHVTVLGMISAIAASLWALLVRFGGTDHFTAWSALYVSIVSNVTMAAFGYACQLLGRLEQYRQVATRLNINLLRLFLLQLTIVGVLLAYWLTRAHAATGCWETAIGQELYRLLVVDFFISTVLLGAARGVRYLLHVHYGPVKGAAPPTTLLGRHLTPPPFCIETHSLGLVYNQTLLWFGVLFAPLLVLLVAVKLLLVFYINKFELIYLCQPPARLWRSSQTQTLFLVLVFVSLFGVMLTHGYIIMQVPVSAGCGPFRGTQYMYQLFMQGILKLREEHLFWRVFVYITKPAIIGGVLLTMGVVTYYLRAKSRAQIAKVKLLKELLGMEAKDKKFLLASLNKVAHGKDDQLDRIELVGGGRINGPADKYYTDPCATWRYEETPRKTGDGGTVQGTVVDITGSCSSYQPSARDELELVFGGTLFVESQLPARPKQCNGECDIMPPD</sequence>
<reference evidence="8" key="2">
    <citation type="submission" date="2020-05" db="UniProtKB">
        <authorList>
            <consortium name="EnsemblMetazoa"/>
        </authorList>
    </citation>
    <scope>IDENTIFICATION</scope>
    <source>
        <strain evidence="8">A-37</strain>
    </source>
</reference>
<dbReference type="EMBL" id="AXCM01005583">
    <property type="status" value="NOT_ANNOTATED_CDS"/>
    <property type="molecule type" value="Genomic_DNA"/>
</dbReference>
<keyword evidence="9" id="KW-1185">Reference proteome</keyword>
<evidence type="ECO:0000256" key="3">
    <source>
        <dbReference type="ARBA" id="ARBA00022692"/>
    </source>
</evidence>
<dbReference type="VEuPathDB" id="VectorBase:ACUA025022"/>
<feature type="transmembrane region" description="Helical" evidence="6">
    <location>
        <begin position="332"/>
        <end position="352"/>
    </location>
</feature>
<feature type="transmembrane region" description="Helical" evidence="6">
    <location>
        <begin position="603"/>
        <end position="628"/>
    </location>
</feature>
<evidence type="ECO:0000259" key="7">
    <source>
        <dbReference type="Pfam" id="PF07810"/>
    </source>
</evidence>
<dbReference type="Pfam" id="PF07810">
    <property type="entry name" value="TMC"/>
    <property type="match status" value="1"/>
</dbReference>
<feature type="transmembrane region" description="Helical" evidence="6">
    <location>
        <begin position="252"/>
        <end position="273"/>
    </location>
</feature>
<dbReference type="Proteomes" id="UP000075883">
    <property type="component" value="Unassembled WGS sequence"/>
</dbReference>
<feature type="transmembrane region" description="Helical" evidence="6">
    <location>
        <begin position="500"/>
        <end position="519"/>
    </location>
</feature>
<dbReference type="STRING" id="139723.A0A182MS89"/>
<feature type="transmembrane region" description="Helical" evidence="6">
    <location>
        <begin position="460"/>
        <end position="479"/>
    </location>
</feature>